<keyword evidence="1" id="KW-0175">Coiled coil</keyword>
<evidence type="ECO:0000313" key="5">
    <source>
        <dbReference type="Proteomes" id="UP000838412"/>
    </source>
</evidence>
<dbReference type="AlphaFoldDB" id="A0A8J9YZC8"/>
<evidence type="ECO:0000256" key="3">
    <source>
        <dbReference type="SAM" id="SignalP"/>
    </source>
</evidence>
<keyword evidence="5" id="KW-1185">Reference proteome</keyword>
<dbReference type="OrthoDB" id="26719at2759"/>
<protein>
    <submittedName>
        <fullName evidence="4">CNTNAP5 protein</fullName>
    </submittedName>
</protein>
<feature type="chain" id="PRO_5035441715" evidence="3">
    <location>
        <begin position="19"/>
        <end position="346"/>
    </location>
</feature>
<proteinExistence type="predicted"/>
<evidence type="ECO:0000256" key="1">
    <source>
        <dbReference type="SAM" id="Coils"/>
    </source>
</evidence>
<feature type="region of interest" description="Disordered" evidence="2">
    <location>
        <begin position="124"/>
        <end position="158"/>
    </location>
</feature>
<organism evidence="4 5">
    <name type="scientific">Branchiostoma lanceolatum</name>
    <name type="common">Common lancelet</name>
    <name type="synonym">Amphioxus lanceolatum</name>
    <dbReference type="NCBI Taxonomy" id="7740"/>
    <lineage>
        <taxon>Eukaryota</taxon>
        <taxon>Metazoa</taxon>
        <taxon>Chordata</taxon>
        <taxon>Cephalochordata</taxon>
        <taxon>Leptocardii</taxon>
        <taxon>Amphioxiformes</taxon>
        <taxon>Branchiostomatidae</taxon>
        <taxon>Branchiostoma</taxon>
    </lineage>
</organism>
<accession>A0A8J9YZC8</accession>
<feature type="signal peptide" evidence="3">
    <location>
        <begin position="1"/>
        <end position="18"/>
    </location>
</feature>
<sequence length="346" mass="38050">MKFIVCLVFLTTAGFTSGQSTQEVRAHSGYTQDGQCSYTFVLPPSSVQQCGSGQGEAGLQQIREQARALKIAMKMMGELQNKYQELSDVLEQRLSALEGNTRNTTQSGQGVQQQWVHRYEEDGWEQSKQLPEVQPLSTSSAATGSKDKNGLPSSCTEVTERSGFNTDRFYVIDPDGPDRGVLPMAVQCDVEGGTAITLIGHNSEARTHVNGFAGPGSYSRNVTYWNSMGQMRVLIDQSSLCKQHIKYECYHSVIWYPGTTYAWWVTWDGRQADYWGGASPGSGKCACGQSGTCSKRCNCDANDGTWREDSGFLFHKDDLPVTQLRFGDTAGSAQGYHTLGKLICYP</sequence>
<feature type="coiled-coil region" evidence="1">
    <location>
        <begin position="69"/>
        <end position="100"/>
    </location>
</feature>
<name>A0A8J9YZC8_BRALA</name>
<dbReference type="EMBL" id="OV696699">
    <property type="protein sequence ID" value="CAH1244615.1"/>
    <property type="molecule type" value="Genomic_DNA"/>
</dbReference>
<dbReference type="Proteomes" id="UP000838412">
    <property type="component" value="Chromosome 14"/>
</dbReference>
<keyword evidence="3" id="KW-0732">Signal</keyword>
<evidence type="ECO:0000256" key="2">
    <source>
        <dbReference type="SAM" id="MobiDB-lite"/>
    </source>
</evidence>
<dbReference type="Gene3D" id="2.60.120.1000">
    <property type="match status" value="1"/>
</dbReference>
<evidence type="ECO:0000313" key="4">
    <source>
        <dbReference type="EMBL" id="CAH1244615.1"/>
    </source>
</evidence>
<gene>
    <name evidence="4" type="primary">CNTNAP5</name>
    <name evidence="4" type="ORF">BLAG_LOCUS7211</name>
</gene>
<reference evidence="4" key="1">
    <citation type="submission" date="2022-01" db="EMBL/GenBank/DDBJ databases">
        <authorList>
            <person name="Braso-Vives M."/>
        </authorList>
    </citation>
    <scope>NUCLEOTIDE SEQUENCE</scope>
</reference>